<feature type="region of interest" description="Disordered" evidence="1">
    <location>
        <begin position="353"/>
        <end position="466"/>
    </location>
</feature>
<dbReference type="AlphaFoldDB" id="A0ABD0XTX3"/>
<feature type="compositionally biased region" description="Low complexity" evidence="1">
    <location>
        <begin position="436"/>
        <end position="450"/>
    </location>
</feature>
<dbReference type="EMBL" id="JBFDAA010000022">
    <property type="protein sequence ID" value="KAL1110616.1"/>
    <property type="molecule type" value="Genomic_DNA"/>
</dbReference>
<dbReference type="PANTHER" id="PTHR22443:SF18">
    <property type="entry name" value="NON-SPECIFIC LETHAL 1, ISOFORM M"/>
    <property type="match status" value="1"/>
</dbReference>
<dbReference type="Proteomes" id="UP001558652">
    <property type="component" value="Unassembled WGS sequence"/>
</dbReference>
<evidence type="ECO:0000313" key="3">
    <source>
        <dbReference type="Proteomes" id="UP001558652"/>
    </source>
</evidence>
<evidence type="ECO:0000313" key="2">
    <source>
        <dbReference type="EMBL" id="KAL1110616.1"/>
    </source>
</evidence>
<gene>
    <name evidence="2" type="ORF">AAG570_008144</name>
</gene>
<feature type="region of interest" description="Disordered" evidence="1">
    <location>
        <begin position="200"/>
        <end position="224"/>
    </location>
</feature>
<feature type="compositionally biased region" description="Polar residues" evidence="1">
    <location>
        <begin position="214"/>
        <end position="224"/>
    </location>
</feature>
<organism evidence="2 3">
    <name type="scientific">Ranatra chinensis</name>
    <dbReference type="NCBI Taxonomy" id="642074"/>
    <lineage>
        <taxon>Eukaryota</taxon>
        <taxon>Metazoa</taxon>
        <taxon>Ecdysozoa</taxon>
        <taxon>Arthropoda</taxon>
        <taxon>Hexapoda</taxon>
        <taxon>Insecta</taxon>
        <taxon>Pterygota</taxon>
        <taxon>Neoptera</taxon>
        <taxon>Paraneoptera</taxon>
        <taxon>Hemiptera</taxon>
        <taxon>Heteroptera</taxon>
        <taxon>Panheteroptera</taxon>
        <taxon>Nepomorpha</taxon>
        <taxon>Nepidae</taxon>
        <taxon>Ranatrinae</taxon>
        <taxon>Ranatra</taxon>
    </lineage>
</organism>
<feature type="compositionally biased region" description="Basic and acidic residues" evidence="1">
    <location>
        <begin position="108"/>
        <end position="121"/>
    </location>
</feature>
<dbReference type="InterPro" id="IPR026180">
    <property type="entry name" value="NSL1"/>
</dbReference>
<sequence>MDLKKCNEKTDQGGFHKEKITHEEVDFSQNLKNLGETIPSEDTTGEVDSQYVEEIIRAVCHMEKNEVMEESDVVLGARDLFTFDGADEIDICSQETESSISDGLEDIESKQNQRKSEKDSDATVSSSESESCDELTDYLHQREFPIQKSAAWGWAKDRASVVCRWTWLQAQVANLNYKIRQTTEIKHQLRAAKGAVTLEQPSEITSNGHGGTDDSFNGDSDGSCSRTRGLVRTAFRKRKLVQLNGLPDPTQPADPLYADLFNAALPVNQRLARLDPAYHPVLSFTSDALQSLHYDSILNSAEWQSRAMQLPTHKSNDLAQPPMDETIVMSKAAREAASSSGLDLARKHLNGSRQHLNGSRQHLNGSGQHLNGSRQHLNGSGQHLNGSGQHVNGSRQHLNGSGQHLNGSRQHLNGSRQHLNGSGQHLNGSRLPAIRQQLLPSSSQQQSASLTGATDNELELRPKPTSAMSISTHEKVRGADGGESPVIPSFHPVGQARKKSPIKVNQTWTVTIGRTASDNDVLTQLKTFMLDDATYYIYAPRPQDRDRLDRLYATGSLGGTRWKGVLIRVRTVTDVTDC</sequence>
<evidence type="ECO:0000256" key="1">
    <source>
        <dbReference type="SAM" id="MobiDB-lite"/>
    </source>
</evidence>
<dbReference type="PANTHER" id="PTHR22443">
    <property type="entry name" value="NON-SPECIFIC LETHAL 1, ISOFORM M"/>
    <property type="match status" value="1"/>
</dbReference>
<proteinExistence type="predicted"/>
<comment type="caution">
    <text evidence="2">The sequence shown here is derived from an EMBL/GenBank/DDBJ whole genome shotgun (WGS) entry which is preliminary data.</text>
</comment>
<accession>A0ABD0XTX3</accession>
<reference evidence="2 3" key="1">
    <citation type="submission" date="2024-07" db="EMBL/GenBank/DDBJ databases">
        <title>Chromosome-level genome assembly of the water stick insect Ranatra chinensis (Heteroptera: Nepidae).</title>
        <authorList>
            <person name="Liu X."/>
        </authorList>
    </citation>
    <scope>NUCLEOTIDE SEQUENCE [LARGE SCALE GENOMIC DNA]</scope>
    <source>
        <strain evidence="2">Cailab_2021Rc</strain>
        <tissue evidence="2">Muscle</tissue>
    </source>
</reference>
<feature type="region of interest" description="Disordered" evidence="1">
    <location>
        <begin position="108"/>
        <end position="131"/>
    </location>
</feature>
<name>A0ABD0XTX3_9HEMI</name>
<feature type="compositionally biased region" description="Polar residues" evidence="1">
    <location>
        <begin position="353"/>
        <end position="427"/>
    </location>
</feature>
<protein>
    <submittedName>
        <fullName evidence="2">Uncharacterized protein</fullName>
    </submittedName>
</protein>
<keyword evidence="3" id="KW-1185">Reference proteome</keyword>